<dbReference type="EMBL" id="KQ257126">
    <property type="protein sequence ID" value="KNC64988.1"/>
    <property type="molecule type" value="Genomic_DNA"/>
</dbReference>
<proteinExistence type="predicted"/>
<protein>
    <recommendedName>
        <fullName evidence="1">UGGT thioredoxin-like domain-containing protein</fullName>
    </recommendedName>
</protein>
<gene>
    <name evidence="2" type="ORF">SARC_18307</name>
</gene>
<dbReference type="RefSeq" id="XP_014143089.1">
    <property type="nucleotide sequence ID" value="XM_014287614.1"/>
</dbReference>
<evidence type="ECO:0000313" key="3">
    <source>
        <dbReference type="Proteomes" id="UP000054560"/>
    </source>
</evidence>
<evidence type="ECO:0000259" key="1">
    <source>
        <dbReference type="Pfam" id="PF18402"/>
    </source>
</evidence>
<dbReference type="AlphaFoldDB" id="A0A0L0EM41"/>
<feature type="non-terminal residue" evidence="2">
    <location>
        <position position="1"/>
    </location>
</feature>
<dbReference type="Pfam" id="PF18402">
    <property type="entry name" value="Thioredoxin_14"/>
    <property type="match status" value="1"/>
</dbReference>
<reference evidence="2 3" key="1">
    <citation type="submission" date="2011-02" db="EMBL/GenBank/DDBJ databases">
        <title>The Genome Sequence of Sphaeroforma arctica JP610.</title>
        <authorList>
            <consortium name="The Broad Institute Genome Sequencing Platform"/>
            <person name="Russ C."/>
            <person name="Cuomo C."/>
            <person name="Young S.K."/>
            <person name="Zeng Q."/>
            <person name="Gargeya S."/>
            <person name="Alvarado L."/>
            <person name="Berlin A."/>
            <person name="Chapman S.B."/>
            <person name="Chen Z."/>
            <person name="Freedman E."/>
            <person name="Gellesch M."/>
            <person name="Goldberg J."/>
            <person name="Griggs A."/>
            <person name="Gujja S."/>
            <person name="Heilman E."/>
            <person name="Heiman D."/>
            <person name="Howarth C."/>
            <person name="Mehta T."/>
            <person name="Neiman D."/>
            <person name="Pearson M."/>
            <person name="Roberts A."/>
            <person name="Saif S."/>
            <person name="Shea T."/>
            <person name="Shenoy N."/>
            <person name="Sisk P."/>
            <person name="Stolte C."/>
            <person name="Sykes S."/>
            <person name="White J."/>
            <person name="Yandava C."/>
            <person name="Burger G."/>
            <person name="Gray M.W."/>
            <person name="Holland P.W.H."/>
            <person name="King N."/>
            <person name="Lang F.B.F."/>
            <person name="Roger A.J."/>
            <person name="Ruiz-Trillo I."/>
            <person name="Haas B."/>
            <person name="Nusbaum C."/>
            <person name="Birren B."/>
        </authorList>
    </citation>
    <scope>NUCLEOTIDE SEQUENCE [LARGE SCALE GENOMIC DNA]</scope>
    <source>
        <strain evidence="2 3">JP610</strain>
    </source>
</reference>
<dbReference type="GeneID" id="25918811"/>
<evidence type="ECO:0000313" key="2">
    <source>
        <dbReference type="EMBL" id="KNC64988.1"/>
    </source>
</evidence>
<organism evidence="2 3">
    <name type="scientific">Sphaeroforma arctica JP610</name>
    <dbReference type="NCBI Taxonomy" id="667725"/>
    <lineage>
        <taxon>Eukaryota</taxon>
        <taxon>Ichthyosporea</taxon>
        <taxon>Ichthyophonida</taxon>
        <taxon>Sphaeroforma</taxon>
    </lineage>
</organism>
<dbReference type="Proteomes" id="UP000054560">
    <property type="component" value="Unassembled WGS sequence"/>
</dbReference>
<keyword evidence="3" id="KW-1185">Reference proteome</keyword>
<feature type="domain" description="UGGT thioredoxin-like" evidence="1">
    <location>
        <begin position="2"/>
        <end position="56"/>
    </location>
</feature>
<accession>A0A0L0EM41</accession>
<dbReference type="InterPro" id="IPR040692">
    <property type="entry name" value="UGGT_TRXL_3"/>
</dbReference>
<name>A0A0L0EM41_9EUKA</name>
<sequence>IIRQAKAQQMIVVRKNTLNMIFVTHAIGPDTAGIIDAAIMFKQYQAPVRIGFVFYTSR</sequence>